<dbReference type="eggNOG" id="COG1966">
    <property type="taxonomic scope" value="Bacteria"/>
</dbReference>
<evidence type="ECO:0000256" key="7">
    <source>
        <dbReference type="SAM" id="Phobius"/>
    </source>
</evidence>
<evidence type="ECO:0000256" key="3">
    <source>
        <dbReference type="ARBA" id="ARBA00022475"/>
    </source>
</evidence>
<evidence type="ECO:0000259" key="8">
    <source>
        <dbReference type="Pfam" id="PF02554"/>
    </source>
</evidence>
<evidence type="ECO:0000313" key="10">
    <source>
        <dbReference type="Proteomes" id="UP000028542"/>
    </source>
</evidence>
<reference evidence="9 10" key="1">
    <citation type="submission" date="2014-07" db="EMBL/GenBank/DDBJ databases">
        <title>Draft genome of Clostridium sulfidigenes 113A isolated from sediments associated with methane hydrate from Krishna Godavari basin.</title>
        <authorList>
            <person name="Honkalas V.S."/>
            <person name="Dabir A.P."/>
            <person name="Arora P."/>
            <person name="Dhakephalkar P.K."/>
        </authorList>
    </citation>
    <scope>NUCLEOTIDE SEQUENCE [LARGE SCALE GENOMIC DNA]</scope>
    <source>
        <strain evidence="9 10">113A</strain>
    </source>
</reference>
<gene>
    <name evidence="9" type="ORF">IO99_10295</name>
</gene>
<proteinExistence type="inferred from homology"/>
<evidence type="ECO:0000256" key="5">
    <source>
        <dbReference type="ARBA" id="ARBA00022989"/>
    </source>
</evidence>
<dbReference type="PANTHER" id="PTHR30252:SF0">
    <property type="entry name" value="PEPTIDE TRANSPORTER CSTA"/>
    <property type="match status" value="1"/>
</dbReference>
<dbReference type="EMBL" id="JPMD01000024">
    <property type="protein sequence ID" value="KEZ86263.1"/>
    <property type="molecule type" value="Genomic_DNA"/>
</dbReference>
<name>A0A084JBC9_9CLOT</name>
<feature type="transmembrane region" description="Helical" evidence="7">
    <location>
        <begin position="194"/>
        <end position="215"/>
    </location>
</feature>
<evidence type="ECO:0000256" key="2">
    <source>
        <dbReference type="ARBA" id="ARBA00007755"/>
    </source>
</evidence>
<feature type="domain" description="CstA N-terminal" evidence="8">
    <location>
        <begin position="354"/>
        <end position="493"/>
    </location>
</feature>
<dbReference type="RefSeq" id="WP_035132909.1">
    <property type="nucleotide sequence ID" value="NZ_JPMD01000024.1"/>
</dbReference>
<evidence type="ECO:0000256" key="6">
    <source>
        <dbReference type="ARBA" id="ARBA00023136"/>
    </source>
</evidence>
<feature type="transmembrane region" description="Helical" evidence="7">
    <location>
        <begin position="510"/>
        <end position="531"/>
    </location>
</feature>
<feature type="transmembrane region" description="Helical" evidence="7">
    <location>
        <begin position="449"/>
        <end position="469"/>
    </location>
</feature>
<dbReference type="STRING" id="318464.IO99_10295"/>
<organism evidence="9 10">
    <name type="scientific">Clostridium sulfidigenes</name>
    <dbReference type="NCBI Taxonomy" id="318464"/>
    <lineage>
        <taxon>Bacteria</taxon>
        <taxon>Bacillati</taxon>
        <taxon>Bacillota</taxon>
        <taxon>Clostridia</taxon>
        <taxon>Eubacteriales</taxon>
        <taxon>Clostridiaceae</taxon>
        <taxon>Clostridium</taxon>
    </lineage>
</organism>
<comment type="subcellular location">
    <subcellularLocation>
        <location evidence="1">Cell membrane</location>
        <topology evidence="1">Multi-pass membrane protein</topology>
    </subcellularLocation>
</comment>
<comment type="similarity">
    <text evidence="2">Belongs to the peptide transporter carbon starvation (CstA) (TC 2.A.114) family.</text>
</comment>
<dbReference type="InterPro" id="IPR003706">
    <property type="entry name" value="CstA_N"/>
</dbReference>
<keyword evidence="4 7" id="KW-0812">Transmembrane</keyword>
<evidence type="ECO:0000256" key="1">
    <source>
        <dbReference type="ARBA" id="ARBA00004651"/>
    </source>
</evidence>
<feature type="transmembrane region" description="Helical" evidence="7">
    <location>
        <begin position="423"/>
        <end position="443"/>
    </location>
</feature>
<protein>
    <submittedName>
        <fullName evidence="9">Carbon starvation protein CstA</fullName>
    </submittedName>
</protein>
<evidence type="ECO:0000313" key="9">
    <source>
        <dbReference type="EMBL" id="KEZ86263.1"/>
    </source>
</evidence>
<feature type="domain" description="CstA N-terminal" evidence="8">
    <location>
        <begin position="2"/>
        <end position="352"/>
    </location>
</feature>
<dbReference type="AlphaFoldDB" id="A0A084JBC9"/>
<comment type="caution">
    <text evidence="9">The sequence shown here is derived from an EMBL/GenBank/DDBJ whole genome shotgun (WGS) entry which is preliminary data.</text>
</comment>
<feature type="transmembrane region" description="Helical" evidence="7">
    <location>
        <begin position="6"/>
        <end position="26"/>
    </location>
</feature>
<evidence type="ECO:0000256" key="4">
    <source>
        <dbReference type="ARBA" id="ARBA00022692"/>
    </source>
</evidence>
<keyword evidence="5 7" id="KW-1133">Transmembrane helix</keyword>
<keyword evidence="6 7" id="KW-0472">Membrane</keyword>
<dbReference type="Pfam" id="PF02554">
    <property type="entry name" value="CstA"/>
    <property type="match status" value="2"/>
</dbReference>
<dbReference type="GO" id="GO:0005886">
    <property type="term" value="C:plasma membrane"/>
    <property type="evidence" value="ECO:0007669"/>
    <property type="project" value="UniProtKB-SubCell"/>
</dbReference>
<dbReference type="Proteomes" id="UP000028542">
    <property type="component" value="Unassembled WGS sequence"/>
</dbReference>
<dbReference type="GO" id="GO:0009267">
    <property type="term" value="P:cellular response to starvation"/>
    <property type="evidence" value="ECO:0007669"/>
    <property type="project" value="InterPro"/>
</dbReference>
<feature type="transmembrane region" description="Helical" evidence="7">
    <location>
        <begin position="133"/>
        <end position="156"/>
    </location>
</feature>
<feature type="transmembrane region" description="Helical" evidence="7">
    <location>
        <begin position="476"/>
        <end position="498"/>
    </location>
</feature>
<dbReference type="InterPro" id="IPR051605">
    <property type="entry name" value="CstA"/>
</dbReference>
<dbReference type="PANTHER" id="PTHR30252">
    <property type="entry name" value="INNER MEMBRANE PEPTIDE TRANSPORTER"/>
    <property type="match status" value="1"/>
</dbReference>
<feature type="transmembrane region" description="Helical" evidence="7">
    <location>
        <begin position="289"/>
        <end position="308"/>
    </location>
</feature>
<accession>A0A084JBC9</accession>
<feature type="transmembrane region" description="Helical" evidence="7">
    <location>
        <begin position="168"/>
        <end position="188"/>
    </location>
</feature>
<feature type="transmembrane region" description="Helical" evidence="7">
    <location>
        <begin position="380"/>
        <end position="402"/>
    </location>
</feature>
<feature type="transmembrane region" description="Helical" evidence="7">
    <location>
        <begin position="251"/>
        <end position="269"/>
    </location>
</feature>
<feature type="transmembrane region" description="Helical" evidence="7">
    <location>
        <begin position="328"/>
        <end position="350"/>
    </location>
</feature>
<keyword evidence="10" id="KW-1185">Reference proteome</keyword>
<feature type="transmembrane region" description="Helical" evidence="7">
    <location>
        <begin position="227"/>
        <end position="245"/>
    </location>
</feature>
<feature type="transmembrane region" description="Helical" evidence="7">
    <location>
        <begin position="78"/>
        <end position="98"/>
    </location>
</feature>
<sequence length="549" mass="59048">MNSLALLLICIAIFIVAYVTYGAFLAKKFGIEPKRKTPAHTLRDDVDYCPTNSKVLLGHHFSSIAGAGPITGPIQAAIFGWLPVLLWIIIGSIFIGGVHDFGSLVASVRHDGKTIGEVIKVNIGEKGKKLFNIFGWVTIVLVVAAFTDICASTFAFDPAIPENLMGAQAGTASMLFIILAVVFGFSVYKKGAKLSVASVIGIVLLLFCIYIGYIFPIIKLSKLGWQILLLIYIFLASTLPVWLLLQPRDYLCSFLLYGIIIGALLGIVIKRPAMELAAFNGFNMGGKTLFPFLFVTVACGAISGFHSLVSSSTTSKQIDKEEPDAKLIGYGSMLIEGIVAVIALIAVGYVTKAEGTPAVIFANGVANFMSGFGIPQQVGIVFVTLCFSAFALTSLDTATRIGRYILQELCEGKGGKKNIISKNMYISTGITVLSSFGLILYGYNKIWPIFGSANQLLAALALLAITAWLTKSGKKALVTIIPMVLMFIVTLAALGLLIKDYIFSSTPNYILGIIALILLILAIVLIIEAYNTLVRNKNSKKNVNKTILK</sequence>
<keyword evidence="3" id="KW-1003">Cell membrane</keyword>